<feature type="transmembrane region" description="Helical" evidence="7">
    <location>
        <begin position="32"/>
        <end position="50"/>
    </location>
</feature>
<dbReference type="InterPro" id="IPR038770">
    <property type="entry name" value="Na+/solute_symporter_sf"/>
</dbReference>
<dbReference type="GO" id="GO:1902600">
    <property type="term" value="P:proton transmembrane transport"/>
    <property type="evidence" value="ECO:0007669"/>
    <property type="project" value="InterPro"/>
</dbReference>
<dbReference type="Proteomes" id="UP000241912">
    <property type="component" value="Unassembled WGS sequence"/>
</dbReference>
<keyword evidence="3" id="KW-0813">Transport</keyword>
<dbReference type="Pfam" id="PF02254">
    <property type="entry name" value="TrkA_N"/>
    <property type="match status" value="1"/>
</dbReference>
<feature type="transmembrane region" description="Helical" evidence="7">
    <location>
        <begin position="192"/>
        <end position="218"/>
    </location>
</feature>
<dbReference type="Gene3D" id="3.40.50.720">
    <property type="entry name" value="NAD(P)-binding Rossmann-like Domain"/>
    <property type="match status" value="1"/>
</dbReference>
<evidence type="ECO:0000259" key="8">
    <source>
        <dbReference type="PROSITE" id="PS51201"/>
    </source>
</evidence>
<feature type="transmembrane region" description="Helical" evidence="7">
    <location>
        <begin position="88"/>
        <end position="110"/>
    </location>
</feature>
<evidence type="ECO:0000313" key="9">
    <source>
        <dbReference type="EMBL" id="PSJ17859.1"/>
    </source>
</evidence>
<evidence type="ECO:0000256" key="5">
    <source>
        <dbReference type="ARBA" id="ARBA00022989"/>
    </source>
</evidence>
<evidence type="ECO:0000256" key="7">
    <source>
        <dbReference type="SAM" id="Phobius"/>
    </source>
</evidence>
<dbReference type="Pfam" id="PF00999">
    <property type="entry name" value="Na_H_Exchanger"/>
    <property type="match status" value="1"/>
</dbReference>
<dbReference type="OrthoDB" id="9781411at2"/>
<comment type="subcellular location">
    <subcellularLocation>
        <location evidence="1">Membrane</location>
        <topology evidence="1">Multi-pass membrane protein</topology>
    </subcellularLocation>
</comment>
<evidence type="ECO:0000256" key="1">
    <source>
        <dbReference type="ARBA" id="ARBA00004141"/>
    </source>
</evidence>
<dbReference type="EMBL" id="PXXU01000012">
    <property type="protein sequence ID" value="PSJ17859.1"/>
    <property type="molecule type" value="Genomic_DNA"/>
</dbReference>
<keyword evidence="5 7" id="KW-1133">Transmembrane helix</keyword>
<feature type="transmembrane region" description="Helical" evidence="7">
    <location>
        <begin position="230"/>
        <end position="263"/>
    </location>
</feature>
<organism evidence="9 10">
    <name type="scientific">Nitrosomonas supralitoralis</name>
    <dbReference type="NCBI Taxonomy" id="2116706"/>
    <lineage>
        <taxon>Bacteria</taxon>
        <taxon>Pseudomonadati</taxon>
        <taxon>Pseudomonadota</taxon>
        <taxon>Betaproteobacteria</taxon>
        <taxon>Nitrosomonadales</taxon>
        <taxon>Nitrosomonadaceae</taxon>
        <taxon>Nitrosomonas</taxon>
    </lineage>
</organism>
<dbReference type="SUPFAM" id="SSF51735">
    <property type="entry name" value="NAD(P)-binding Rossmann-fold domains"/>
    <property type="match status" value="1"/>
</dbReference>
<dbReference type="GO" id="GO:0015297">
    <property type="term" value="F:antiporter activity"/>
    <property type="evidence" value="ECO:0007669"/>
    <property type="project" value="InterPro"/>
</dbReference>
<keyword evidence="6 7" id="KW-0472">Membrane</keyword>
<name>A0A2P7NWP4_9PROT</name>
<evidence type="ECO:0000256" key="3">
    <source>
        <dbReference type="ARBA" id="ARBA00022448"/>
    </source>
</evidence>
<feature type="transmembrane region" description="Helical" evidence="7">
    <location>
        <begin position="116"/>
        <end position="136"/>
    </location>
</feature>
<dbReference type="PROSITE" id="PS51201">
    <property type="entry name" value="RCK_N"/>
    <property type="match status" value="1"/>
</dbReference>
<feature type="transmembrane region" description="Helical" evidence="7">
    <location>
        <begin position="338"/>
        <end position="359"/>
    </location>
</feature>
<gene>
    <name evidence="9" type="ORF">C7H79_05605</name>
</gene>
<comment type="similarity">
    <text evidence="2">Belongs to the monovalent cation:proton antiporter 2 (CPA2) transporter (TC 2.A.37) family.</text>
</comment>
<dbReference type="RefSeq" id="WP_106706311.1">
    <property type="nucleotide sequence ID" value="NZ_PXXU01000012.1"/>
</dbReference>
<dbReference type="GO" id="GO:0016020">
    <property type="term" value="C:membrane"/>
    <property type="evidence" value="ECO:0007669"/>
    <property type="project" value="UniProtKB-SubCell"/>
</dbReference>
<evidence type="ECO:0000256" key="4">
    <source>
        <dbReference type="ARBA" id="ARBA00022692"/>
    </source>
</evidence>
<dbReference type="InterPro" id="IPR006153">
    <property type="entry name" value="Cation/H_exchanger_TM"/>
</dbReference>
<evidence type="ECO:0000256" key="6">
    <source>
        <dbReference type="ARBA" id="ARBA00023136"/>
    </source>
</evidence>
<protein>
    <submittedName>
        <fullName evidence="9">Kef family K(+) transporter</fullName>
    </submittedName>
</protein>
<feature type="transmembrane region" description="Helical" evidence="7">
    <location>
        <begin position="308"/>
        <end position="332"/>
    </location>
</feature>
<keyword evidence="10" id="KW-1185">Reference proteome</keyword>
<keyword evidence="4 7" id="KW-0812">Transmembrane</keyword>
<reference evidence="9 10" key="1">
    <citation type="submission" date="2018-03" db="EMBL/GenBank/DDBJ databases">
        <title>Draft genome of Nitrosomonas supralitoralis APG5.</title>
        <authorList>
            <person name="Urakawa H."/>
            <person name="Lopez J.V."/>
        </authorList>
    </citation>
    <scope>NUCLEOTIDE SEQUENCE [LARGE SCALE GENOMIC DNA]</scope>
    <source>
        <strain evidence="9 10">APG5</strain>
    </source>
</reference>
<sequence>MEHNITLITTIAAGFGLALIFGFIAEKLKTPALVGYLLAGIAIGPATPGFVADIGIASQLAEIGVMLLMFGVGLHFSLSDLLAVKRIALPGAIVQMTVATLLGIALADWWGWDFGAGLVLGLSLSCASTVVLLKAVESRGLLDTMTGRIAVGWLIVEDLVTVLILVLLPSFATLLGGSNGTETAAEPMWQTIGITLLLVSAFIAFMFIVGLRVLPWLLWQVARTGSRELFTLAVVAAAICIAYGAAALFNVSFALGAFFAGMVMRESKFSHRAAEESLPLRDAFAVLFFVSVGMLFDPAVLIDEPMRVLAVVAIIIVGKSIAAMLLVLILRYPLNTSLTVAASLGQIGEFSFILAGLGLSLELMPAEGMSLVLAGALISIAFNPIAFAVIVPVRNWILKHSAVARKYESRDDPYAELPMSTERKYLQGQVVLVGYGHVGERIGQALKDQDIPFVVAEQNRELVQDLRKQDINAVSGDATEPSVLIQAHITDAAMLVIATPDPLNIRQMIDTARTLNPAIEIVLRTRNVDETTLLRKDNVGTVFFSEEELAKSMTHHILQRFDTKT</sequence>
<dbReference type="InterPro" id="IPR036291">
    <property type="entry name" value="NAD(P)-bd_dom_sf"/>
</dbReference>
<feature type="transmembrane region" description="Helical" evidence="7">
    <location>
        <begin position="6"/>
        <end position="25"/>
    </location>
</feature>
<dbReference type="PANTHER" id="PTHR42751:SF1">
    <property type="entry name" value="CATION_PROTON ANTIPORTER YBAL-RELATED"/>
    <property type="match status" value="1"/>
</dbReference>
<feature type="transmembrane region" description="Helical" evidence="7">
    <location>
        <begin position="56"/>
        <end position="76"/>
    </location>
</feature>
<feature type="transmembrane region" description="Helical" evidence="7">
    <location>
        <begin position="371"/>
        <end position="391"/>
    </location>
</feature>
<dbReference type="Gene3D" id="1.20.1530.20">
    <property type="match status" value="1"/>
</dbReference>
<accession>A0A2P7NWP4</accession>
<dbReference type="InterPro" id="IPR003148">
    <property type="entry name" value="RCK_N"/>
</dbReference>
<feature type="domain" description="RCK N-terminal" evidence="8">
    <location>
        <begin position="427"/>
        <end position="546"/>
    </location>
</feature>
<comment type="caution">
    <text evidence="9">The sequence shown here is derived from an EMBL/GenBank/DDBJ whole genome shotgun (WGS) entry which is preliminary data.</text>
</comment>
<dbReference type="GO" id="GO:0006813">
    <property type="term" value="P:potassium ion transport"/>
    <property type="evidence" value="ECO:0007669"/>
    <property type="project" value="InterPro"/>
</dbReference>
<dbReference type="AlphaFoldDB" id="A0A2P7NWP4"/>
<dbReference type="PANTHER" id="PTHR42751">
    <property type="entry name" value="SODIUM/HYDROGEN EXCHANGER FAMILY/TRKA DOMAIN PROTEIN"/>
    <property type="match status" value="1"/>
</dbReference>
<dbReference type="NCBIfam" id="NF007950">
    <property type="entry name" value="PRK10669.1"/>
    <property type="match status" value="1"/>
</dbReference>
<evidence type="ECO:0000313" key="10">
    <source>
        <dbReference type="Proteomes" id="UP000241912"/>
    </source>
</evidence>
<feature type="transmembrane region" description="Helical" evidence="7">
    <location>
        <begin position="148"/>
        <end position="172"/>
    </location>
</feature>
<evidence type="ECO:0000256" key="2">
    <source>
        <dbReference type="ARBA" id="ARBA00005551"/>
    </source>
</evidence>
<proteinExistence type="inferred from homology"/>